<dbReference type="RefSeq" id="WP_062144343.1">
    <property type="nucleotide sequence ID" value="NZ_CP013002.1"/>
</dbReference>
<feature type="repeat" description="Lumazine-binding" evidence="3">
    <location>
        <begin position="97"/>
        <end position="199"/>
    </location>
</feature>
<dbReference type="Gene3D" id="2.40.30.20">
    <property type="match status" value="2"/>
</dbReference>
<dbReference type="EC" id="2.5.1.9" evidence="2"/>
<dbReference type="NCBIfam" id="NF006767">
    <property type="entry name" value="PRK09289.1"/>
    <property type="match status" value="1"/>
</dbReference>
<feature type="domain" description="Lumazine-binding" evidence="4">
    <location>
        <begin position="1"/>
        <end position="96"/>
    </location>
</feature>
<dbReference type="EMBL" id="CP013002">
    <property type="protein sequence ID" value="ALL12503.1"/>
    <property type="molecule type" value="Genomic_DNA"/>
</dbReference>
<keyword evidence="6" id="KW-1185">Reference proteome</keyword>
<evidence type="ECO:0000313" key="6">
    <source>
        <dbReference type="Proteomes" id="UP000056905"/>
    </source>
</evidence>
<dbReference type="PANTHER" id="PTHR21098:SF0">
    <property type="entry name" value="RIBOFLAVIN SYNTHASE"/>
    <property type="match status" value="1"/>
</dbReference>
<dbReference type="OrthoDB" id="9788537at2"/>
<dbReference type="AlphaFoldDB" id="A0A0P0NXY4"/>
<proteinExistence type="predicted"/>
<accession>A0A0P0NXY4</accession>
<dbReference type="InterPro" id="IPR017938">
    <property type="entry name" value="Riboflavin_synthase-like_b-brl"/>
</dbReference>
<dbReference type="NCBIfam" id="TIGR00187">
    <property type="entry name" value="ribE"/>
    <property type="match status" value="1"/>
</dbReference>
<dbReference type="SUPFAM" id="SSF63380">
    <property type="entry name" value="Riboflavin synthase domain-like"/>
    <property type="match status" value="2"/>
</dbReference>
<dbReference type="STRING" id="69395.AQ619_03550"/>
<dbReference type="InterPro" id="IPR023366">
    <property type="entry name" value="ATP_synth_asu-like_sf"/>
</dbReference>
<dbReference type="CDD" id="cd00402">
    <property type="entry name" value="Riboflavin_synthase_like"/>
    <property type="match status" value="1"/>
</dbReference>
<evidence type="ECO:0000256" key="3">
    <source>
        <dbReference type="PROSITE-ProRule" id="PRU00524"/>
    </source>
</evidence>
<name>A0A0P0NXY4_9CAUL</name>
<protein>
    <recommendedName>
        <fullName evidence="2">Riboflavin synthase</fullName>
        <ecNumber evidence="2">2.5.1.9</ecNumber>
    </recommendedName>
</protein>
<gene>
    <name evidence="5" type="ORF">AQ619_03550</name>
</gene>
<dbReference type="InterPro" id="IPR026017">
    <property type="entry name" value="Lumazine-bd_dom"/>
</dbReference>
<evidence type="ECO:0000259" key="4">
    <source>
        <dbReference type="PROSITE" id="PS51177"/>
    </source>
</evidence>
<reference evidence="5 6" key="1">
    <citation type="submission" date="2015-10" db="EMBL/GenBank/DDBJ databases">
        <title>Conservation of the essential genome among Caulobacter and Brevundimonas species.</title>
        <authorList>
            <person name="Scott D."/>
            <person name="Ely B."/>
        </authorList>
    </citation>
    <scope>NUCLEOTIDE SEQUENCE [LARGE SCALE GENOMIC DNA]</scope>
    <source>
        <strain evidence="5 6">CB4</strain>
    </source>
</reference>
<dbReference type="PIRSF" id="PIRSF000498">
    <property type="entry name" value="Riboflavin_syn_A"/>
    <property type="match status" value="1"/>
</dbReference>
<feature type="repeat" description="Lumazine-binding" evidence="3">
    <location>
        <begin position="1"/>
        <end position="96"/>
    </location>
</feature>
<feature type="domain" description="Lumazine-binding" evidence="4">
    <location>
        <begin position="97"/>
        <end position="199"/>
    </location>
</feature>
<sequence>MFSGIIEQVGRVETVAPEGDGALRLTLGTGFADLELGESVAVNGVCLTVVRHDARGLADFFVSPETLARTNLERAEAGAAVNLERAVTLATRLSGHLVQGHVDGQARLDQVIDDGGSWRIGLSLPAALHRFCVEKGSIALNGISLTLNSVAACDADGRFQIGLTLIPHTWAHTNLQHAMIGDPINVEVDVLAKYVEQLCHAYLKPSTV</sequence>
<dbReference type="Proteomes" id="UP000056905">
    <property type="component" value="Chromosome"/>
</dbReference>
<dbReference type="InterPro" id="IPR001783">
    <property type="entry name" value="Lumazine-bd"/>
</dbReference>
<dbReference type="GO" id="GO:0004746">
    <property type="term" value="F:riboflavin synthase activity"/>
    <property type="evidence" value="ECO:0007669"/>
    <property type="project" value="UniProtKB-UniRule"/>
</dbReference>
<evidence type="ECO:0000256" key="2">
    <source>
        <dbReference type="NCBIfam" id="TIGR00187"/>
    </source>
</evidence>
<evidence type="ECO:0000256" key="1">
    <source>
        <dbReference type="ARBA" id="ARBA00022737"/>
    </source>
</evidence>
<organism evidence="5 6">
    <name type="scientific">Caulobacter henricii</name>
    <dbReference type="NCBI Taxonomy" id="69395"/>
    <lineage>
        <taxon>Bacteria</taxon>
        <taxon>Pseudomonadati</taxon>
        <taxon>Pseudomonadota</taxon>
        <taxon>Alphaproteobacteria</taxon>
        <taxon>Caulobacterales</taxon>
        <taxon>Caulobacteraceae</taxon>
        <taxon>Caulobacter</taxon>
    </lineage>
</organism>
<dbReference type="Pfam" id="PF00677">
    <property type="entry name" value="Lum_binding"/>
    <property type="match status" value="2"/>
</dbReference>
<dbReference type="GO" id="GO:0009231">
    <property type="term" value="P:riboflavin biosynthetic process"/>
    <property type="evidence" value="ECO:0007669"/>
    <property type="project" value="TreeGrafter"/>
</dbReference>
<dbReference type="KEGG" id="chq:AQ619_03550"/>
<dbReference type="PANTHER" id="PTHR21098">
    <property type="entry name" value="RIBOFLAVIN SYNTHASE ALPHA CHAIN"/>
    <property type="match status" value="1"/>
</dbReference>
<evidence type="ECO:0000313" key="5">
    <source>
        <dbReference type="EMBL" id="ALL12503.1"/>
    </source>
</evidence>
<dbReference type="PROSITE" id="PS51177">
    <property type="entry name" value="LUMAZINE_BIND"/>
    <property type="match status" value="2"/>
</dbReference>
<keyword evidence="1" id="KW-0677">Repeat</keyword>